<dbReference type="EMBL" id="LDOT01000002">
    <property type="protein sequence ID" value="KLV08848.1"/>
    <property type="molecule type" value="Genomic_DNA"/>
</dbReference>
<evidence type="ECO:0000259" key="3">
    <source>
        <dbReference type="Pfam" id="PF11329"/>
    </source>
</evidence>
<proteinExistence type="predicted"/>
<dbReference type="AlphaFoldDB" id="A0A0J1HB20"/>
<feature type="domain" description="DUF3131" evidence="3">
    <location>
        <begin position="111"/>
        <end position="467"/>
    </location>
</feature>
<dbReference type="OrthoDB" id="5812040at2"/>
<protein>
    <recommendedName>
        <fullName evidence="3">DUF3131 domain-containing protein</fullName>
    </recommendedName>
</protein>
<dbReference type="Proteomes" id="UP000036097">
    <property type="component" value="Unassembled WGS sequence"/>
</dbReference>
<comment type="caution">
    <text evidence="4">The sequence shown here is derived from an EMBL/GenBank/DDBJ whole genome shotgun (WGS) entry which is preliminary data.</text>
</comment>
<feature type="signal peptide" evidence="2">
    <location>
        <begin position="1"/>
        <end position="29"/>
    </location>
</feature>
<gene>
    <name evidence="4" type="ORF">ABT56_01100</name>
</gene>
<sequence length="482" mass="54649">MAHRYGQFNCLLKWLVTYTLLVITNTSSATDTKEDEAPSFYGNRTIAIEITQPTKQDIQFQRRSIAPAITGDDTNRSLSPNTEFHHPHIIVPVKADTVKNTLDLNRNEMLLAKKAFYYFERNWQETTGLVDSVQGYPHTTMWDIASVLAATISAEGLGIIALDQSHQRIELLLETLATLPLYDNRLPNREYNTRTAQPSGRYSTSPSKGNGWSALDIGRLLLWLDITRRYHPEHQKKIEHIKKRWALDASIKDTNLYGELKTGSTVKYRQEGRLGYLQYAATGFKLSGFDVSNAFDKGDTLTVNVDGIDLLADNRNLPYFTSDPYVLYAIEIGQNNAWWDQLDPLFTLQKQKSNKEQSLWIFAEDALNRAPWFSYNNIFIYGKSWLSTAPGGKTIENPQIFSNKVGFGFSVLFPDDPFSQILSEAVISHSLAHRSIPTGIYQNGGPNTAYNINTNSLILAALWYKHRHYRPLIEQGTVSARP</sequence>
<name>A0A0J1HB20_9GAMM</name>
<feature type="compositionally biased region" description="Polar residues" evidence="1">
    <location>
        <begin position="193"/>
        <end position="209"/>
    </location>
</feature>
<evidence type="ECO:0000313" key="5">
    <source>
        <dbReference type="Proteomes" id="UP000036097"/>
    </source>
</evidence>
<keyword evidence="5" id="KW-1185">Reference proteome</keyword>
<reference evidence="4 5" key="1">
    <citation type="submission" date="2015-05" db="EMBL/GenBank/DDBJ databases">
        <title>Photobacterium galathea sp. nov.</title>
        <authorList>
            <person name="Machado H."/>
            <person name="Gram L."/>
        </authorList>
    </citation>
    <scope>NUCLEOTIDE SEQUENCE [LARGE SCALE GENOMIC DNA]</scope>
    <source>
        <strain evidence="4 5">CGMCC 1.12159</strain>
    </source>
</reference>
<dbReference type="InterPro" id="IPR021478">
    <property type="entry name" value="DUF3131"/>
</dbReference>
<dbReference type="PATRIC" id="fig|1195763.3.peg.245"/>
<evidence type="ECO:0000313" key="4">
    <source>
        <dbReference type="EMBL" id="KLV08848.1"/>
    </source>
</evidence>
<feature type="region of interest" description="Disordered" evidence="1">
    <location>
        <begin position="190"/>
        <end position="209"/>
    </location>
</feature>
<feature type="chain" id="PRO_5005252524" description="DUF3131 domain-containing protein" evidence="2">
    <location>
        <begin position="30"/>
        <end position="482"/>
    </location>
</feature>
<evidence type="ECO:0000256" key="2">
    <source>
        <dbReference type="SAM" id="SignalP"/>
    </source>
</evidence>
<dbReference type="RefSeq" id="WP_047877010.1">
    <property type="nucleotide sequence ID" value="NZ_LDOT01000002.1"/>
</dbReference>
<organism evidence="4 5">
    <name type="scientific">Photobacterium aquae</name>
    <dbReference type="NCBI Taxonomy" id="1195763"/>
    <lineage>
        <taxon>Bacteria</taxon>
        <taxon>Pseudomonadati</taxon>
        <taxon>Pseudomonadota</taxon>
        <taxon>Gammaproteobacteria</taxon>
        <taxon>Vibrionales</taxon>
        <taxon>Vibrionaceae</taxon>
        <taxon>Photobacterium</taxon>
    </lineage>
</organism>
<accession>A0A0J1HB20</accession>
<keyword evidence="2" id="KW-0732">Signal</keyword>
<dbReference type="Gene3D" id="1.50.10.140">
    <property type="match status" value="1"/>
</dbReference>
<dbReference type="STRING" id="1195763.ABT56_01100"/>
<dbReference type="Pfam" id="PF11329">
    <property type="entry name" value="DUF3131"/>
    <property type="match status" value="1"/>
</dbReference>
<evidence type="ECO:0000256" key="1">
    <source>
        <dbReference type="SAM" id="MobiDB-lite"/>
    </source>
</evidence>